<accession>A0A0L7R1X0</accession>
<dbReference type="Proteomes" id="UP000053825">
    <property type="component" value="Unassembled WGS sequence"/>
</dbReference>
<dbReference type="PANTHER" id="PTHR28069:SF2">
    <property type="entry name" value="GH20023P"/>
    <property type="match status" value="1"/>
</dbReference>
<dbReference type="SUPFAM" id="SSF144232">
    <property type="entry name" value="HIT/MYND zinc finger-like"/>
    <property type="match status" value="1"/>
</dbReference>
<dbReference type="Pfam" id="PF01753">
    <property type="entry name" value="zf-MYND"/>
    <property type="match status" value="1"/>
</dbReference>
<reference evidence="6 7" key="1">
    <citation type="submission" date="2015-07" db="EMBL/GenBank/DDBJ databases">
        <title>The genome of Habropoda laboriosa.</title>
        <authorList>
            <person name="Pan H."/>
            <person name="Kapheim K."/>
        </authorList>
    </citation>
    <scope>NUCLEOTIDE SEQUENCE [LARGE SCALE GENOMIC DNA]</scope>
    <source>
        <strain evidence="6">0110345459</strain>
    </source>
</reference>
<keyword evidence="1" id="KW-0479">Metal-binding</keyword>
<dbReference type="PANTHER" id="PTHR28069">
    <property type="entry name" value="GH20023P"/>
    <property type="match status" value="1"/>
</dbReference>
<feature type="domain" description="Mitochondrial splicing suppressor 51-like C-terminal" evidence="5">
    <location>
        <begin position="187"/>
        <end position="368"/>
    </location>
</feature>
<name>A0A0L7R1X0_9HYME</name>
<feature type="domain" description="MYND-type" evidence="4">
    <location>
        <begin position="2"/>
        <end position="21"/>
    </location>
</feature>
<dbReference type="Pfam" id="PF20179">
    <property type="entry name" value="MSS51_C"/>
    <property type="match status" value="1"/>
</dbReference>
<evidence type="ECO:0000256" key="3">
    <source>
        <dbReference type="ARBA" id="ARBA00022833"/>
    </source>
</evidence>
<protein>
    <submittedName>
        <fullName evidence="6">Uncharacterized protein</fullName>
    </submittedName>
</protein>
<dbReference type="GO" id="GO:0008270">
    <property type="term" value="F:zinc ion binding"/>
    <property type="evidence" value="ECO:0007669"/>
    <property type="project" value="UniProtKB-KW"/>
</dbReference>
<evidence type="ECO:0000313" key="7">
    <source>
        <dbReference type="Proteomes" id="UP000053825"/>
    </source>
</evidence>
<dbReference type="InterPro" id="IPR002893">
    <property type="entry name" value="Znf_MYND"/>
</dbReference>
<keyword evidence="3" id="KW-0862">Zinc</keyword>
<evidence type="ECO:0000313" key="6">
    <source>
        <dbReference type="EMBL" id="KOC64852.1"/>
    </source>
</evidence>
<dbReference type="Gene3D" id="6.10.140.2220">
    <property type="match status" value="1"/>
</dbReference>
<evidence type="ECO:0000256" key="2">
    <source>
        <dbReference type="ARBA" id="ARBA00022771"/>
    </source>
</evidence>
<keyword evidence="7" id="KW-1185">Reference proteome</keyword>
<proteinExistence type="predicted"/>
<evidence type="ECO:0000259" key="5">
    <source>
        <dbReference type="Pfam" id="PF20179"/>
    </source>
</evidence>
<sequence length="392" mass="46326">MISYCSKEHQKEHWPQHKYLCNAICCVLKDNKISNFLNNKQNHNKENWAQVKMNFMLLVAIAIGRKLEHYEEEMFKFLRSCVVCHDPNVKILENCSNCPNASFCTKHKNDAKHKNICYLIKLCFNLDVISVMHKRKIPEIKLPYHTDYINLPQNMKDFIDYYTEPERNVQISIDEERMINSEYLTRPLTFLYAIQKLEYILEDDSIIVHVIAANMIDIDGIALWEILLHWVPSITTIKIILIGPELSLGSMSMNLCKYCQCNNKEISIHMYDMLYENYSHEVSYIKPNFIIGYNAGIHECEDVKSEKDTWRQSLQTVAEQNCPFVLTSYTLAEAEKEQIRLNEILDNHVKCAYFEWNPYSSLKPYRDFETEGIYYQNQYIIMYSNLKANNCY</sequence>
<evidence type="ECO:0000259" key="4">
    <source>
        <dbReference type="Pfam" id="PF01753"/>
    </source>
</evidence>
<dbReference type="InterPro" id="IPR046824">
    <property type="entry name" value="Mss51-like_C"/>
</dbReference>
<dbReference type="OrthoDB" id="5282002at2759"/>
<dbReference type="EMBL" id="KQ414667">
    <property type="protein sequence ID" value="KOC64852.1"/>
    <property type="molecule type" value="Genomic_DNA"/>
</dbReference>
<dbReference type="STRING" id="597456.A0A0L7R1X0"/>
<keyword evidence="2" id="KW-0863">Zinc-finger</keyword>
<gene>
    <name evidence="6" type="ORF">WH47_00355</name>
</gene>
<evidence type="ECO:0000256" key="1">
    <source>
        <dbReference type="ARBA" id="ARBA00022723"/>
    </source>
</evidence>
<organism evidence="6 7">
    <name type="scientific">Habropoda laboriosa</name>
    <dbReference type="NCBI Taxonomy" id="597456"/>
    <lineage>
        <taxon>Eukaryota</taxon>
        <taxon>Metazoa</taxon>
        <taxon>Ecdysozoa</taxon>
        <taxon>Arthropoda</taxon>
        <taxon>Hexapoda</taxon>
        <taxon>Insecta</taxon>
        <taxon>Pterygota</taxon>
        <taxon>Neoptera</taxon>
        <taxon>Endopterygota</taxon>
        <taxon>Hymenoptera</taxon>
        <taxon>Apocrita</taxon>
        <taxon>Aculeata</taxon>
        <taxon>Apoidea</taxon>
        <taxon>Anthophila</taxon>
        <taxon>Apidae</taxon>
        <taxon>Habropoda</taxon>
    </lineage>
</organism>
<dbReference type="AlphaFoldDB" id="A0A0L7R1X0"/>